<protein>
    <submittedName>
        <fullName evidence="2">Cyclic nucleotide-binding domain-containing protein</fullName>
    </submittedName>
</protein>
<dbReference type="STRING" id="665118.SAMN02983003_2378"/>
<dbReference type="Gene3D" id="2.60.120.10">
    <property type="entry name" value="Jelly Rolls"/>
    <property type="match status" value="1"/>
</dbReference>
<dbReference type="SUPFAM" id="SSF51206">
    <property type="entry name" value="cAMP-binding domain-like"/>
    <property type="match status" value="1"/>
</dbReference>
<evidence type="ECO:0000313" key="2">
    <source>
        <dbReference type="EMBL" id="SFZ85091.1"/>
    </source>
</evidence>
<dbReference type="Pfam" id="PF00027">
    <property type="entry name" value="cNMP_binding"/>
    <property type="match status" value="1"/>
</dbReference>
<organism evidence="2 3">
    <name type="scientific">Devosia enhydra</name>
    <dbReference type="NCBI Taxonomy" id="665118"/>
    <lineage>
        <taxon>Bacteria</taxon>
        <taxon>Pseudomonadati</taxon>
        <taxon>Pseudomonadota</taxon>
        <taxon>Alphaproteobacteria</taxon>
        <taxon>Hyphomicrobiales</taxon>
        <taxon>Devosiaceae</taxon>
        <taxon>Devosia</taxon>
    </lineage>
</organism>
<accession>A0A1K2I0C4</accession>
<dbReference type="CDD" id="cd00038">
    <property type="entry name" value="CAP_ED"/>
    <property type="match status" value="1"/>
</dbReference>
<evidence type="ECO:0000259" key="1">
    <source>
        <dbReference type="PROSITE" id="PS50042"/>
    </source>
</evidence>
<keyword evidence="3" id="KW-1185">Reference proteome</keyword>
<feature type="domain" description="Cyclic nucleotide-binding" evidence="1">
    <location>
        <begin position="24"/>
        <end position="126"/>
    </location>
</feature>
<dbReference type="AlphaFoldDB" id="A0A1K2I0C4"/>
<sequence length="161" mass="16991">MGRAGNWGRMQLDDVATILGKADFFEICDAEQRRLLAFAAERMRHKPGALIYKVGDTAAGAHVLVSGTVATTADLEGQGDPHVVSKVGTVFGAMALVVAKPRPVTLKSIDYAETLFVPRSAFKKLIDGDPGLAARAASRIREELLSYLGAIAGVRGRIGGA</sequence>
<dbReference type="PROSITE" id="PS50042">
    <property type="entry name" value="CNMP_BINDING_3"/>
    <property type="match status" value="1"/>
</dbReference>
<dbReference type="InterPro" id="IPR014710">
    <property type="entry name" value="RmlC-like_jellyroll"/>
</dbReference>
<dbReference type="SMART" id="SM00100">
    <property type="entry name" value="cNMP"/>
    <property type="match status" value="1"/>
</dbReference>
<name>A0A1K2I0C4_9HYPH</name>
<reference evidence="2 3" key="1">
    <citation type="submission" date="2016-11" db="EMBL/GenBank/DDBJ databases">
        <authorList>
            <person name="Jaros S."/>
            <person name="Januszkiewicz K."/>
            <person name="Wedrychowicz H."/>
        </authorList>
    </citation>
    <scope>NUCLEOTIDE SEQUENCE [LARGE SCALE GENOMIC DNA]</scope>
    <source>
        <strain evidence="2 3">ATCC 23634</strain>
    </source>
</reference>
<evidence type="ECO:0000313" key="3">
    <source>
        <dbReference type="Proteomes" id="UP000183447"/>
    </source>
</evidence>
<dbReference type="Proteomes" id="UP000183447">
    <property type="component" value="Unassembled WGS sequence"/>
</dbReference>
<dbReference type="EMBL" id="FPKU01000002">
    <property type="protein sequence ID" value="SFZ85091.1"/>
    <property type="molecule type" value="Genomic_DNA"/>
</dbReference>
<proteinExistence type="predicted"/>
<dbReference type="InterPro" id="IPR018490">
    <property type="entry name" value="cNMP-bd_dom_sf"/>
</dbReference>
<gene>
    <name evidence="2" type="ORF">SAMN02983003_2378</name>
</gene>
<dbReference type="InterPro" id="IPR000595">
    <property type="entry name" value="cNMP-bd_dom"/>
</dbReference>